<keyword evidence="8" id="KW-1185">Reference proteome</keyword>
<keyword evidence="5 6" id="KW-0067">ATP-binding</keyword>
<dbReference type="OrthoDB" id="272370at2759"/>
<sequence length="495" mass="50608">MEWQLKGRGAANAVFGYCGNDHALVGHVLRVRMASRRAPEAADQTIWAGVLDAADGDDTCREMLYMSDVIAPLLGSQYVFTGVPFPVPSTLYEALDGLPDGHGGDHLATIQPDHTTFLANAPPDGYVGVGPTVCMEIKPKWGLRPDEAPAGTGAGAAVAAPSGRQAGTVSGAESTNEAAAAAAPGITTQGSNVGRRYPRFMLHMLLKHVQKGYPLSLYNPLDLFSGELGAMQRAIRSLLECPSGGAQAEAGRAPGTCPAGRGAEGEAQVVEVEAEAVSALVRLAALALQREDVLSNVHKIQALDELGPQGALQLYGELVEAMQSGASPASDPGWAARLSALRAYLTSATAKDCALMVTMQRALPATAAATGSAVAGFSDTSASPLPPAPAAAPAAANAPPRTQQAVQLLLDSCSAASPHRSPATAASGAAVLEGVVPYLVKVAVVDLDVKPAAKIRSHAALEAKLLACAEQHAGLLAEYAARAGWRAPQGAAAPP</sequence>
<evidence type="ECO:0000256" key="4">
    <source>
        <dbReference type="ARBA" id="ARBA00022777"/>
    </source>
</evidence>
<protein>
    <recommendedName>
        <fullName evidence="1 6">Inositol-pentakisphosphate 2-kinase</fullName>
        <ecNumber evidence="1 6">2.7.1.158</ecNumber>
    </recommendedName>
</protein>
<dbReference type="InterPro" id="IPR043001">
    <property type="entry name" value="IP5_2-K_N_lobe"/>
</dbReference>
<name>A0A150GDR1_GONPE</name>
<organism evidence="7 8">
    <name type="scientific">Gonium pectorale</name>
    <name type="common">Green alga</name>
    <dbReference type="NCBI Taxonomy" id="33097"/>
    <lineage>
        <taxon>Eukaryota</taxon>
        <taxon>Viridiplantae</taxon>
        <taxon>Chlorophyta</taxon>
        <taxon>core chlorophytes</taxon>
        <taxon>Chlorophyceae</taxon>
        <taxon>CS clade</taxon>
        <taxon>Chlamydomonadales</taxon>
        <taxon>Volvocaceae</taxon>
        <taxon>Gonium</taxon>
    </lineage>
</organism>
<dbReference type="Proteomes" id="UP000075714">
    <property type="component" value="Unassembled WGS sequence"/>
</dbReference>
<dbReference type="Pfam" id="PF06090">
    <property type="entry name" value="Ins_P5_2-kin"/>
    <property type="match status" value="1"/>
</dbReference>
<dbReference type="STRING" id="33097.A0A150GDR1"/>
<comment type="domain">
    <text evidence="6">The EXKPK motif is conserved in inositol-pentakisphosphate 2-kinases of both family 1 and 2.</text>
</comment>
<evidence type="ECO:0000313" key="8">
    <source>
        <dbReference type="Proteomes" id="UP000075714"/>
    </source>
</evidence>
<evidence type="ECO:0000313" key="7">
    <source>
        <dbReference type="EMBL" id="KXZ47977.1"/>
    </source>
</evidence>
<evidence type="ECO:0000256" key="5">
    <source>
        <dbReference type="ARBA" id="ARBA00022840"/>
    </source>
</evidence>
<dbReference type="InterPro" id="IPR009286">
    <property type="entry name" value="Ins_P5_2-kin"/>
</dbReference>
<dbReference type="PANTHER" id="PTHR14456">
    <property type="entry name" value="INOSITOL POLYPHOSPHATE KINASE 1"/>
    <property type="match status" value="1"/>
</dbReference>
<dbReference type="EMBL" id="LSYV01000032">
    <property type="protein sequence ID" value="KXZ47977.1"/>
    <property type="molecule type" value="Genomic_DNA"/>
</dbReference>
<keyword evidence="2 6" id="KW-0808">Transferase</keyword>
<dbReference type="PANTHER" id="PTHR14456:SF2">
    <property type="entry name" value="INOSITOL-PENTAKISPHOSPHATE 2-KINASE"/>
    <property type="match status" value="1"/>
</dbReference>
<gene>
    <name evidence="7" type="ORF">GPECTOR_31g339</name>
</gene>
<dbReference type="GO" id="GO:0005524">
    <property type="term" value="F:ATP binding"/>
    <property type="evidence" value="ECO:0007669"/>
    <property type="project" value="UniProtKB-KW"/>
</dbReference>
<dbReference type="AlphaFoldDB" id="A0A150GDR1"/>
<keyword evidence="4 6" id="KW-0418">Kinase</keyword>
<dbReference type="GO" id="GO:0005634">
    <property type="term" value="C:nucleus"/>
    <property type="evidence" value="ECO:0007669"/>
    <property type="project" value="TreeGrafter"/>
</dbReference>
<comment type="function">
    <text evidence="6">Phosphorylates Ins(1,3,4,5,6)P5 at position 2 to form Ins(1,2,3,4,5,6)P6 (InsP6 or phytate).</text>
</comment>
<accession>A0A150GDR1</accession>
<proteinExistence type="predicted"/>
<dbReference type="GO" id="GO:0032958">
    <property type="term" value="P:inositol phosphate biosynthetic process"/>
    <property type="evidence" value="ECO:0007669"/>
    <property type="project" value="TreeGrafter"/>
</dbReference>
<evidence type="ECO:0000256" key="6">
    <source>
        <dbReference type="RuleBase" id="RU364126"/>
    </source>
</evidence>
<evidence type="ECO:0000256" key="1">
    <source>
        <dbReference type="ARBA" id="ARBA00012023"/>
    </source>
</evidence>
<comment type="catalytic activity">
    <reaction evidence="6">
        <text>1D-myo-inositol 1,3,4,5,6-pentakisphosphate + ATP = 1D-myo-inositol hexakisphosphate + ADP + H(+)</text>
        <dbReference type="Rhea" id="RHEA:20313"/>
        <dbReference type="ChEBI" id="CHEBI:15378"/>
        <dbReference type="ChEBI" id="CHEBI:30616"/>
        <dbReference type="ChEBI" id="CHEBI:57733"/>
        <dbReference type="ChEBI" id="CHEBI:58130"/>
        <dbReference type="ChEBI" id="CHEBI:456216"/>
        <dbReference type="EC" id="2.7.1.158"/>
    </reaction>
</comment>
<comment type="caution">
    <text evidence="7">The sequence shown here is derived from an EMBL/GenBank/DDBJ whole genome shotgun (WGS) entry which is preliminary data.</text>
</comment>
<dbReference type="Gene3D" id="3.30.200.110">
    <property type="entry name" value="Inositol-pentakisphosphate 2-kinase, N-lobe"/>
    <property type="match status" value="1"/>
</dbReference>
<keyword evidence="3 6" id="KW-0547">Nucleotide-binding</keyword>
<reference evidence="8" key="1">
    <citation type="journal article" date="2016" name="Nat. Commun.">
        <title>The Gonium pectorale genome demonstrates co-option of cell cycle regulation during the evolution of multicellularity.</title>
        <authorList>
            <person name="Hanschen E.R."/>
            <person name="Marriage T.N."/>
            <person name="Ferris P.J."/>
            <person name="Hamaji T."/>
            <person name="Toyoda A."/>
            <person name="Fujiyama A."/>
            <person name="Neme R."/>
            <person name="Noguchi H."/>
            <person name="Minakuchi Y."/>
            <person name="Suzuki M."/>
            <person name="Kawai-Toyooka H."/>
            <person name="Smith D.R."/>
            <person name="Sparks H."/>
            <person name="Anderson J."/>
            <person name="Bakaric R."/>
            <person name="Luria V."/>
            <person name="Karger A."/>
            <person name="Kirschner M.W."/>
            <person name="Durand P.M."/>
            <person name="Michod R.E."/>
            <person name="Nozaki H."/>
            <person name="Olson B.J."/>
        </authorList>
    </citation>
    <scope>NUCLEOTIDE SEQUENCE [LARGE SCALE GENOMIC DNA]</scope>
    <source>
        <strain evidence="8">NIES-2863</strain>
    </source>
</reference>
<evidence type="ECO:0000256" key="2">
    <source>
        <dbReference type="ARBA" id="ARBA00022679"/>
    </source>
</evidence>
<dbReference type="EC" id="2.7.1.158" evidence="1 6"/>
<dbReference type="GO" id="GO:0035299">
    <property type="term" value="F:inositol-1,3,4,5,6-pentakisphosphate 2-kinase activity"/>
    <property type="evidence" value="ECO:0007669"/>
    <property type="project" value="UniProtKB-EC"/>
</dbReference>
<evidence type="ECO:0000256" key="3">
    <source>
        <dbReference type="ARBA" id="ARBA00022741"/>
    </source>
</evidence>